<reference evidence="3 4" key="1">
    <citation type="submission" date="2018-09" db="EMBL/GenBank/DDBJ databases">
        <title>A high-quality reference genome of wild soybean provides a powerful tool to mine soybean genomes.</title>
        <authorList>
            <person name="Xie M."/>
            <person name="Chung C.Y.L."/>
            <person name="Li M.-W."/>
            <person name="Wong F.-L."/>
            <person name="Chan T.-F."/>
            <person name="Lam H.-M."/>
        </authorList>
    </citation>
    <scope>NUCLEOTIDE SEQUENCE [LARGE SCALE GENOMIC DNA]</scope>
    <source>
        <strain evidence="4">cv. W05</strain>
        <tissue evidence="3">Hypocotyl of etiolated seedlings</tissue>
    </source>
</reference>
<dbReference type="Pfam" id="PF01535">
    <property type="entry name" value="PPR"/>
    <property type="match status" value="1"/>
</dbReference>
<dbReference type="AlphaFoldDB" id="A0A445F7P5"/>
<evidence type="ECO:0000313" key="4">
    <source>
        <dbReference type="Proteomes" id="UP000289340"/>
    </source>
</evidence>
<dbReference type="InterPro" id="IPR046960">
    <property type="entry name" value="PPR_At4g14850-like_plant"/>
</dbReference>
<feature type="repeat" description="PPR" evidence="2">
    <location>
        <begin position="5"/>
        <end position="40"/>
    </location>
</feature>
<protein>
    <submittedName>
        <fullName evidence="3">Pentatricopeptide repeat-containing protein</fullName>
    </submittedName>
</protein>
<evidence type="ECO:0000256" key="1">
    <source>
        <dbReference type="ARBA" id="ARBA00022737"/>
    </source>
</evidence>
<dbReference type="GO" id="GO:0003723">
    <property type="term" value="F:RNA binding"/>
    <property type="evidence" value="ECO:0007669"/>
    <property type="project" value="InterPro"/>
</dbReference>
<dbReference type="Gene3D" id="1.25.40.10">
    <property type="entry name" value="Tetratricopeptide repeat domain"/>
    <property type="match status" value="2"/>
</dbReference>
<organism evidence="3 4">
    <name type="scientific">Glycine soja</name>
    <name type="common">Wild soybean</name>
    <dbReference type="NCBI Taxonomy" id="3848"/>
    <lineage>
        <taxon>Eukaryota</taxon>
        <taxon>Viridiplantae</taxon>
        <taxon>Streptophyta</taxon>
        <taxon>Embryophyta</taxon>
        <taxon>Tracheophyta</taxon>
        <taxon>Spermatophyta</taxon>
        <taxon>Magnoliopsida</taxon>
        <taxon>eudicotyledons</taxon>
        <taxon>Gunneridae</taxon>
        <taxon>Pentapetalae</taxon>
        <taxon>rosids</taxon>
        <taxon>fabids</taxon>
        <taxon>Fabales</taxon>
        <taxon>Fabaceae</taxon>
        <taxon>Papilionoideae</taxon>
        <taxon>50 kb inversion clade</taxon>
        <taxon>NPAAA clade</taxon>
        <taxon>indigoferoid/millettioid clade</taxon>
        <taxon>Phaseoleae</taxon>
        <taxon>Glycine</taxon>
        <taxon>Glycine subgen. Soja</taxon>
    </lineage>
</organism>
<dbReference type="Proteomes" id="UP000289340">
    <property type="component" value="Chromosome 20"/>
</dbReference>
<dbReference type="FunFam" id="1.25.40.10:FF:000996">
    <property type="entry name" value="Small kernel1"/>
    <property type="match status" value="1"/>
</dbReference>
<dbReference type="InterPro" id="IPR002885">
    <property type="entry name" value="PPR_rpt"/>
</dbReference>
<name>A0A445F7P5_GLYSO</name>
<keyword evidence="1" id="KW-0677">Repeat</keyword>
<keyword evidence="4" id="KW-1185">Reference proteome</keyword>
<proteinExistence type="predicted"/>
<comment type="caution">
    <text evidence="3">The sequence shown here is derived from an EMBL/GenBank/DDBJ whole genome shotgun (WGS) entry which is preliminary data.</text>
</comment>
<dbReference type="PANTHER" id="PTHR47926">
    <property type="entry name" value="PENTATRICOPEPTIDE REPEAT-CONTAINING PROTEIN"/>
    <property type="match status" value="1"/>
</dbReference>
<feature type="repeat" description="PPR" evidence="2">
    <location>
        <begin position="105"/>
        <end position="140"/>
    </location>
</feature>
<dbReference type="GO" id="GO:0009451">
    <property type="term" value="P:RNA modification"/>
    <property type="evidence" value="ECO:0007669"/>
    <property type="project" value="InterPro"/>
</dbReference>
<dbReference type="InterPro" id="IPR046848">
    <property type="entry name" value="E_motif"/>
</dbReference>
<dbReference type="Pfam" id="PF13041">
    <property type="entry name" value="PPR_2"/>
    <property type="match status" value="1"/>
</dbReference>
<dbReference type="PROSITE" id="PS51375">
    <property type="entry name" value="PPR"/>
    <property type="match status" value="2"/>
</dbReference>
<evidence type="ECO:0000256" key="2">
    <source>
        <dbReference type="PROSITE-ProRule" id="PRU00708"/>
    </source>
</evidence>
<gene>
    <name evidence="3" type="ORF">D0Y65_054647</name>
</gene>
<dbReference type="NCBIfam" id="TIGR00756">
    <property type="entry name" value="PPR"/>
    <property type="match status" value="1"/>
</dbReference>
<dbReference type="EMBL" id="QZWG01000020">
    <property type="protein sequence ID" value="RZB44853.1"/>
    <property type="molecule type" value="Genomic_DNA"/>
</dbReference>
<evidence type="ECO:0000313" key="3">
    <source>
        <dbReference type="EMBL" id="RZB44853.1"/>
    </source>
</evidence>
<dbReference type="Pfam" id="PF20431">
    <property type="entry name" value="E_motif"/>
    <property type="match status" value="1"/>
</dbReference>
<dbReference type="InterPro" id="IPR011990">
    <property type="entry name" value="TPR-like_helical_dom_sf"/>
</dbReference>
<sequence length="292" mass="32283">MKNMNVYVWTAMIDGYVQNGVPEDALVLSREMQMKDGIRPNKVSLISVLRACALLAGLIGGKQIHGFSIKMELNDDVSLCNALIDIGEEAIITYYKMLQQGFKPDMITVVGVLSACSKSGLVDEGISIYKSLMAKYEIKPTIEICACVVDMFDRSGQLDQASEFIKDMPLDPGPSVWGSILTASVMHGNSRTRDLAYWHLLELEPENPSNYISLSNTYASDRKWDVVTEVRTIMKQRGLKKVPGCSWITISGKTHSFSVADKAHPSSSLIYEMHDDLVSIMTDGCADIDILT</sequence>
<accession>A0A445F7P5</accession>